<dbReference type="AlphaFoldDB" id="A0AA88GR78"/>
<gene>
    <name evidence="7" type="ORF">C9374_005185</name>
</gene>
<dbReference type="GO" id="GO:0035299">
    <property type="term" value="F:inositol-1,3,4,5,6-pentakisphosphate 2-kinase activity"/>
    <property type="evidence" value="ECO:0007669"/>
    <property type="project" value="UniProtKB-EC"/>
</dbReference>
<evidence type="ECO:0000313" key="7">
    <source>
        <dbReference type="EMBL" id="KAG2382605.1"/>
    </source>
</evidence>
<keyword evidence="8" id="KW-1185">Reference proteome</keyword>
<name>A0AA88GR78_NAELO</name>
<dbReference type="GO" id="GO:0032958">
    <property type="term" value="P:inositol phosphate biosynthetic process"/>
    <property type="evidence" value="ECO:0007669"/>
    <property type="project" value="TreeGrafter"/>
</dbReference>
<dbReference type="EMBL" id="PYSW02000023">
    <property type="protein sequence ID" value="KAG2382605.1"/>
    <property type="molecule type" value="Genomic_DNA"/>
</dbReference>
<evidence type="ECO:0000256" key="3">
    <source>
        <dbReference type="ARBA" id="ARBA00022741"/>
    </source>
</evidence>
<comment type="catalytic activity">
    <reaction evidence="6">
        <text>1D-myo-inositol 1,3,4,5,6-pentakisphosphate + ATP = 1D-myo-inositol hexakisphosphate + ADP + H(+)</text>
        <dbReference type="Rhea" id="RHEA:20313"/>
        <dbReference type="ChEBI" id="CHEBI:15378"/>
        <dbReference type="ChEBI" id="CHEBI:30616"/>
        <dbReference type="ChEBI" id="CHEBI:57733"/>
        <dbReference type="ChEBI" id="CHEBI:58130"/>
        <dbReference type="ChEBI" id="CHEBI:456216"/>
        <dbReference type="EC" id="2.7.1.158"/>
    </reaction>
</comment>
<dbReference type="PANTHER" id="PTHR14456:SF2">
    <property type="entry name" value="INOSITOL-PENTAKISPHOSPHATE 2-KINASE"/>
    <property type="match status" value="1"/>
</dbReference>
<evidence type="ECO:0000256" key="2">
    <source>
        <dbReference type="ARBA" id="ARBA00022679"/>
    </source>
</evidence>
<dbReference type="Pfam" id="PF06090">
    <property type="entry name" value="Ins_P5_2-kin"/>
    <property type="match status" value="1"/>
</dbReference>
<organism evidence="7 8">
    <name type="scientific">Naegleria lovaniensis</name>
    <name type="common">Amoeba</name>
    <dbReference type="NCBI Taxonomy" id="51637"/>
    <lineage>
        <taxon>Eukaryota</taxon>
        <taxon>Discoba</taxon>
        <taxon>Heterolobosea</taxon>
        <taxon>Tetramitia</taxon>
        <taxon>Eutetramitia</taxon>
        <taxon>Vahlkampfiidae</taxon>
        <taxon>Naegleria</taxon>
    </lineage>
</organism>
<dbReference type="RefSeq" id="XP_044548284.1">
    <property type="nucleotide sequence ID" value="XM_044694907.1"/>
</dbReference>
<comment type="domain">
    <text evidence="6">The EXKPK motif is conserved in inositol-pentakisphosphate 2-kinases of both family 1 and 2.</text>
</comment>
<comment type="function">
    <text evidence="6">Phosphorylates Ins(1,3,4,5,6)P5 at position 2 to form Ins(1,2,3,4,5,6)P6 (InsP6 or phytate).</text>
</comment>
<keyword evidence="5 6" id="KW-0067">ATP-binding</keyword>
<evidence type="ECO:0000313" key="8">
    <source>
        <dbReference type="Proteomes" id="UP000816034"/>
    </source>
</evidence>
<dbReference type="Proteomes" id="UP000816034">
    <property type="component" value="Unassembled WGS sequence"/>
</dbReference>
<dbReference type="PANTHER" id="PTHR14456">
    <property type="entry name" value="INOSITOL POLYPHOSPHATE KINASE 1"/>
    <property type="match status" value="1"/>
</dbReference>
<dbReference type="GO" id="GO:0005524">
    <property type="term" value="F:ATP binding"/>
    <property type="evidence" value="ECO:0007669"/>
    <property type="project" value="UniProtKB-KW"/>
</dbReference>
<dbReference type="InterPro" id="IPR043001">
    <property type="entry name" value="IP5_2-K_N_lobe"/>
</dbReference>
<comment type="caution">
    <text evidence="7">The sequence shown here is derived from an EMBL/GenBank/DDBJ whole genome shotgun (WGS) entry which is preliminary data.</text>
</comment>
<keyword evidence="4 6" id="KW-0418">Kinase</keyword>
<sequence length="495" mass="58041">MSSPMTLHSDDWEYKCEGLGNVILSHVESSGHTTSKLRGKVLRVRKCPRELLTSSSNSHKTYEDELNSTYSRLEGVSSREEYLKIYVKDVIGKLLNECHEKGQELVDPGETISVSREFLQEIKEKINPLRSEQMLNYKLDFDIYADSAMLMRDFTFNRNHETSSQQDTTCDYTFCVEIKPKWGMICSSEFISSQNKPIKYETCRYCMQQFTKLKQGLILNTSAFCPTNLFSSREERVKKGLYDLIDNPQNNMRLYIDGKLEWFDDNRVVVPSRNFREELNQILKKHRVENMEEFVQCICYCLIHSNIMETLQRLHRLDRFDIEFIYPHVYSVLKNKYGSDEKIQELLFNFNNEMNEWMDLLKQELKNESTNNGCIEFECSCSGFSSNNGKHSEPPISIYSRVRPQLRTLDDLIEACRTDEKFCWHILRMYLIAHCLKDCSVMISFNLKHVGSSDEEIAYDIGLVDLDPKIAAKIPSYYEMDQEIIRCYMKEKGIQ</sequence>
<evidence type="ECO:0000256" key="6">
    <source>
        <dbReference type="RuleBase" id="RU364126"/>
    </source>
</evidence>
<keyword evidence="3 6" id="KW-0547">Nucleotide-binding</keyword>
<dbReference type="InterPro" id="IPR009286">
    <property type="entry name" value="Ins_P5_2-kin"/>
</dbReference>
<evidence type="ECO:0000256" key="4">
    <source>
        <dbReference type="ARBA" id="ARBA00022777"/>
    </source>
</evidence>
<reference evidence="7 8" key="1">
    <citation type="journal article" date="2018" name="BMC Genomics">
        <title>The genome of Naegleria lovaniensis, the basis for a comparative approach to unravel pathogenicity factors of the human pathogenic amoeba N. fowleri.</title>
        <authorList>
            <person name="Liechti N."/>
            <person name="Schurch N."/>
            <person name="Bruggmann R."/>
            <person name="Wittwer M."/>
        </authorList>
    </citation>
    <scope>NUCLEOTIDE SEQUENCE [LARGE SCALE GENOMIC DNA]</scope>
    <source>
        <strain evidence="7 8">ATCC 30569</strain>
    </source>
</reference>
<dbReference type="GeneID" id="68097640"/>
<evidence type="ECO:0000256" key="1">
    <source>
        <dbReference type="ARBA" id="ARBA00012023"/>
    </source>
</evidence>
<proteinExistence type="predicted"/>
<accession>A0AA88GR78</accession>
<dbReference type="EC" id="2.7.1.158" evidence="1 6"/>
<dbReference type="GO" id="GO:0005634">
    <property type="term" value="C:nucleus"/>
    <property type="evidence" value="ECO:0007669"/>
    <property type="project" value="TreeGrafter"/>
</dbReference>
<dbReference type="Gene3D" id="3.30.200.110">
    <property type="entry name" value="Inositol-pentakisphosphate 2-kinase, N-lobe"/>
    <property type="match status" value="1"/>
</dbReference>
<keyword evidence="2 6" id="KW-0808">Transferase</keyword>
<evidence type="ECO:0000256" key="5">
    <source>
        <dbReference type="ARBA" id="ARBA00022840"/>
    </source>
</evidence>
<protein>
    <recommendedName>
        <fullName evidence="1 6">Inositol-pentakisphosphate 2-kinase</fullName>
        <ecNumber evidence="1 6">2.7.1.158</ecNumber>
    </recommendedName>
</protein>